<accession>A0A5B7FVL2</accession>
<keyword evidence="1" id="KW-1133">Transmembrane helix</keyword>
<keyword evidence="1" id="KW-0472">Membrane</keyword>
<organism evidence="2 3">
    <name type="scientific">Portunus trituberculatus</name>
    <name type="common">Swimming crab</name>
    <name type="synonym">Neptunus trituberculatus</name>
    <dbReference type="NCBI Taxonomy" id="210409"/>
    <lineage>
        <taxon>Eukaryota</taxon>
        <taxon>Metazoa</taxon>
        <taxon>Ecdysozoa</taxon>
        <taxon>Arthropoda</taxon>
        <taxon>Crustacea</taxon>
        <taxon>Multicrustacea</taxon>
        <taxon>Malacostraca</taxon>
        <taxon>Eumalacostraca</taxon>
        <taxon>Eucarida</taxon>
        <taxon>Decapoda</taxon>
        <taxon>Pleocyemata</taxon>
        <taxon>Brachyura</taxon>
        <taxon>Eubrachyura</taxon>
        <taxon>Portunoidea</taxon>
        <taxon>Portunidae</taxon>
        <taxon>Portuninae</taxon>
        <taxon>Portunus</taxon>
    </lineage>
</organism>
<comment type="caution">
    <text evidence="2">The sequence shown here is derived from an EMBL/GenBank/DDBJ whole genome shotgun (WGS) entry which is preliminary data.</text>
</comment>
<keyword evidence="1" id="KW-0812">Transmembrane</keyword>
<proteinExistence type="predicted"/>
<keyword evidence="3" id="KW-1185">Reference proteome</keyword>
<evidence type="ECO:0000256" key="1">
    <source>
        <dbReference type="SAM" id="Phobius"/>
    </source>
</evidence>
<evidence type="ECO:0000313" key="2">
    <source>
        <dbReference type="EMBL" id="MPC51760.1"/>
    </source>
</evidence>
<dbReference type="Proteomes" id="UP000324222">
    <property type="component" value="Unassembled WGS sequence"/>
</dbReference>
<feature type="transmembrane region" description="Helical" evidence="1">
    <location>
        <begin position="40"/>
        <end position="60"/>
    </location>
</feature>
<dbReference type="AlphaFoldDB" id="A0A5B7FVL2"/>
<dbReference type="EMBL" id="VSRR010010391">
    <property type="protein sequence ID" value="MPC51760.1"/>
    <property type="molecule type" value="Genomic_DNA"/>
</dbReference>
<evidence type="ECO:0000313" key="3">
    <source>
        <dbReference type="Proteomes" id="UP000324222"/>
    </source>
</evidence>
<protein>
    <submittedName>
        <fullName evidence="2">Uncharacterized protein</fullName>
    </submittedName>
</protein>
<sequence>MPWTPSRQQCFERECESVQHIASTSEDASGSDRGLVCPGLPVYTSGLGLVIFLLFTFISLTTKYNDAA</sequence>
<gene>
    <name evidence="2" type="ORF">E2C01_045613</name>
</gene>
<name>A0A5B7FVL2_PORTR</name>
<reference evidence="2 3" key="1">
    <citation type="submission" date="2019-05" db="EMBL/GenBank/DDBJ databases">
        <title>Another draft genome of Portunus trituberculatus and its Hox gene families provides insights of decapod evolution.</title>
        <authorList>
            <person name="Jeong J.-H."/>
            <person name="Song I."/>
            <person name="Kim S."/>
            <person name="Choi T."/>
            <person name="Kim D."/>
            <person name="Ryu S."/>
            <person name="Kim W."/>
        </authorList>
    </citation>
    <scope>NUCLEOTIDE SEQUENCE [LARGE SCALE GENOMIC DNA]</scope>
    <source>
        <tissue evidence="2">Muscle</tissue>
    </source>
</reference>